<evidence type="ECO:0000256" key="2">
    <source>
        <dbReference type="ARBA" id="ARBA00004749"/>
    </source>
</evidence>
<accession>A0A017HVJ4</accession>
<evidence type="ECO:0000256" key="7">
    <source>
        <dbReference type="ARBA" id="ARBA00023033"/>
    </source>
</evidence>
<keyword evidence="5" id="KW-0274">FAD</keyword>
<sequence>MDRTDILIAGGGTAGLAAAAAFGSLGLRVTCVDPAPAEMPDGPDADLRTTAILQPGRKLLDQAGLWERLAPEATPLRVMRIVDARGRPVEREFDAGDLGDQPFGWNIPNLALKRALAERLAEMPEVTLLRGIGFAGRMAEVEDVVVTLSDGRKVSARLLVGADGRGSAVREACGIGVRTRRYGQKALVFAVTHDQPHGGVSTEVHASGGPFTLVPLPDHQGRPCSAVVWMTDGAEALRLKALPEGDFAEAVNARSAGIMGHLTPVGGRQAWPIVTQVADRITARRTALMAEAAHVVPPIGAQGLNMSLADLRVLIDLSAERPDEVGADGWLRDYARKREPDIRLRATGIDVLNRASIGGLGPLRALGLRAMHDVAPVRHALMRLGLGIG</sequence>
<proteinExistence type="inferred from homology"/>
<dbReference type="PANTHER" id="PTHR43876:SF7">
    <property type="entry name" value="UBIQUINONE BIOSYNTHESIS MONOOXYGENASE COQ6, MITOCHONDRIAL"/>
    <property type="match status" value="1"/>
</dbReference>
<dbReference type="SUPFAM" id="SSF51905">
    <property type="entry name" value="FAD/NAD(P)-binding domain"/>
    <property type="match status" value="1"/>
</dbReference>
<evidence type="ECO:0000313" key="10">
    <source>
        <dbReference type="Proteomes" id="UP000019666"/>
    </source>
</evidence>
<dbReference type="PANTHER" id="PTHR43876">
    <property type="entry name" value="UBIQUINONE BIOSYNTHESIS MONOOXYGENASE COQ6, MITOCHONDRIAL"/>
    <property type="match status" value="1"/>
</dbReference>
<evidence type="ECO:0000256" key="5">
    <source>
        <dbReference type="ARBA" id="ARBA00022827"/>
    </source>
</evidence>
<dbReference type="EC" id="1.14.13.-" evidence="9"/>
<dbReference type="PRINTS" id="PR00420">
    <property type="entry name" value="RNGMNOXGNASE"/>
</dbReference>
<dbReference type="InterPro" id="IPR051205">
    <property type="entry name" value="UbiH/COQ6_monooxygenase"/>
</dbReference>
<dbReference type="HOGENOM" id="CLU_009665_8_1_5"/>
<dbReference type="RefSeq" id="WP_037281172.1">
    <property type="nucleotide sequence ID" value="NZ_KK088582.1"/>
</dbReference>
<name>A0A017HVJ4_9RHOB</name>
<dbReference type="NCBIfam" id="TIGR01988">
    <property type="entry name" value="Ubi-OHases"/>
    <property type="match status" value="1"/>
</dbReference>
<keyword evidence="4" id="KW-0285">Flavoprotein</keyword>
<dbReference type="EMBL" id="AOSK01000021">
    <property type="protein sequence ID" value="EYD77779.1"/>
    <property type="molecule type" value="Genomic_DNA"/>
</dbReference>
<keyword evidence="7" id="KW-0503">Monooxygenase</keyword>
<dbReference type="GO" id="GO:0004497">
    <property type="term" value="F:monooxygenase activity"/>
    <property type="evidence" value="ECO:0007669"/>
    <property type="project" value="UniProtKB-KW"/>
</dbReference>
<evidence type="ECO:0000313" key="9">
    <source>
        <dbReference type="EMBL" id="EYD77779.1"/>
    </source>
</evidence>
<dbReference type="GO" id="GO:0006744">
    <property type="term" value="P:ubiquinone biosynthetic process"/>
    <property type="evidence" value="ECO:0007669"/>
    <property type="project" value="UniProtKB-UniPathway"/>
</dbReference>
<reference evidence="9 10" key="1">
    <citation type="submission" date="2013-02" db="EMBL/GenBank/DDBJ databases">
        <authorList>
            <person name="Fiebig A."/>
            <person name="Goeker M."/>
            <person name="Klenk H.-P.P."/>
        </authorList>
    </citation>
    <scope>NUCLEOTIDE SEQUENCE [LARGE SCALE GENOMIC DNA]</scope>
    <source>
        <strain evidence="9 10">DSM 19309</strain>
    </source>
</reference>
<dbReference type="STRING" id="442562.Rumeso_00506"/>
<dbReference type="Proteomes" id="UP000019666">
    <property type="component" value="Unassembled WGS sequence"/>
</dbReference>
<dbReference type="GO" id="GO:0071949">
    <property type="term" value="F:FAD binding"/>
    <property type="evidence" value="ECO:0007669"/>
    <property type="project" value="InterPro"/>
</dbReference>
<feature type="domain" description="FAD-binding" evidence="8">
    <location>
        <begin position="3"/>
        <end position="340"/>
    </location>
</feature>
<comment type="pathway">
    <text evidence="2">Cofactor biosynthesis; ubiquinone biosynthesis.</text>
</comment>
<organism evidence="9 10">
    <name type="scientific">Rubellimicrobium mesophilum DSM 19309</name>
    <dbReference type="NCBI Taxonomy" id="442562"/>
    <lineage>
        <taxon>Bacteria</taxon>
        <taxon>Pseudomonadati</taxon>
        <taxon>Pseudomonadota</taxon>
        <taxon>Alphaproteobacteria</taxon>
        <taxon>Rhodobacterales</taxon>
        <taxon>Roseobacteraceae</taxon>
        <taxon>Rubellimicrobium</taxon>
    </lineage>
</organism>
<evidence type="ECO:0000259" key="8">
    <source>
        <dbReference type="Pfam" id="PF01494"/>
    </source>
</evidence>
<evidence type="ECO:0000256" key="1">
    <source>
        <dbReference type="ARBA" id="ARBA00001974"/>
    </source>
</evidence>
<evidence type="ECO:0000256" key="4">
    <source>
        <dbReference type="ARBA" id="ARBA00022630"/>
    </source>
</evidence>
<keyword evidence="10" id="KW-1185">Reference proteome</keyword>
<dbReference type="InterPro" id="IPR036188">
    <property type="entry name" value="FAD/NAD-bd_sf"/>
</dbReference>
<keyword evidence="6 9" id="KW-0560">Oxidoreductase</keyword>
<dbReference type="GO" id="GO:0016705">
    <property type="term" value="F:oxidoreductase activity, acting on paired donors, with incorporation or reduction of molecular oxygen"/>
    <property type="evidence" value="ECO:0007669"/>
    <property type="project" value="InterPro"/>
</dbReference>
<dbReference type="Gene3D" id="3.50.50.60">
    <property type="entry name" value="FAD/NAD(P)-binding domain"/>
    <property type="match status" value="2"/>
</dbReference>
<evidence type="ECO:0000256" key="3">
    <source>
        <dbReference type="ARBA" id="ARBA00005349"/>
    </source>
</evidence>
<dbReference type="InterPro" id="IPR002938">
    <property type="entry name" value="FAD-bd"/>
</dbReference>
<dbReference type="UniPathway" id="UPA00232"/>
<comment type="similarity">
    <text evidence="3">Belongs to the UbiH/COQ6 family.</text>
</comment>
<dbReference type="PATRIC" id="fig|442562.3.peg.505"/>
<gene>
    <name evidence="9" type="ORF">Rumeso_00506</name>
</gene>
<protein>
    <submittedName>
        <fullName evidence="9">2-octaprenyl-6-methoxyphenol hydroxylase</fullName>
        <ecNumber evidence="9">1.14.13.-</ecNumber>
    </submittedName>
</protein>
<dbReference type="OrthoDB" id="9796623at2"/>
<comment type="caution">
    <text evidence="9">The sequence shown here is derived from an EMBL/GenBank/DDBJ whole genome shotgun (WGS) entry which is preliminary data.</text>
</comment>
<dbReference type="AlphaFoldDB" id="A0A017HVJ4"/>
<evidence type="ECO:0000256" key="6">
    <source>
        <dbReference type="ARBA" id="ARBA00023002"/>
    </source>
</evidence>
<comment type="cofactor">
    <cofactor evidence="1">
        <name>FAD</name>
        <dbReference type="ChEBI" id="CHEBI:57692"/>
    </cofactor>
</comment>
<dbReference type="Pfam" id="PF01494">
    <property type="entry name" value="FAD_binding_3"/>
    <property type="match status" value="1"/>
</dbReference>
<dbReference type="InterPro" id="IPR010971">
    <property type="entry name" value="UbiH/COQ6"/>
</dbReference>